<proteinExistence type="predicted"/>
<accession>A0A0K0CYC8</accession>
<organism evidence="3 4">
    <name type="scientific">Angiostrongylus cantonensis</name>
    <name type="common">Rat lungworm</name>
    <dbReference type="NCBI Taxonomy" id="6313"/>
    <lineage>
        <taxon>Eukaryota</taxon>
        <taxon>Metazoa</taxon>
        <taxon>Ecdysozoa</taxon>
        <taxon>Nematoda</taxon>
        <taxon>Chromadorea</taxon>
        <taxon>Rhabditida</taxon>
        <taxon>Rhabditina</taxon>
        <taxon>Rhabditomorpha</taxon>
        <taxon>Strongyloidea</taxon>
        <taxon>Metastrongylidae</taxon>
        <taxon>Angiostrongylus</taxon>
    </lineage>
</organism>
<keyword evidence="2" id="KW-0732">Signal</keyword>
<dbReference type="Proteomes" id="UP000035642">
    <property type="component" value="Unassembled WGS sequence"/>
</dbReference>
<reference evidence="4" key="2">
    <citation type="submission" date="2017-02" db="UniProtKB">
        <authorList>
            <consortium name="WormBaseParasite"/>
        </authorList>
    </citation>
    <scope>IDENTIFICATION</scope>
</reference>
<protein>
    <submittedName>
        <fullName evidence="4">Kazal-like domain-containing protein</fullName>
    </submittedName>
</protein>
<evidence type="ECO:0000313" key="4">
    <source>
        <dbReference type="WBParaSite" id="ACAC_0000263701-mRNA-1"/>
    </source>
</evidence>
<feature type="region of interest" description="Disordered" evidence="1">
    <location>
        <begin position="314"/>
        <end position="361"/>
    </location>
</feature>
<evidence type="ECO:0000313" key="3">
    <source>
        <dbReference type="Proteomes" id="UP000035642"/>
    </source>
</evidence>
<evidence type="ECO:0000256" key="2">
    <source>
        <dbReference type="SAM" id="SignalP"/>
    </source>
</evidence>
<sequence>LANFNMRAVIIALLVAVVFADDKTSCEKKCAEKYAKGDIRNACNTGCDARRDISEGPLVFVECYRNCDNQFNQGNVTENESEAHAACSYACSLPMSRSVFMSVKYSNDEKPVVEVIRREGDDVVDRASHMGSPNVDQFISGIFGGVNRIPVIQKPASTQHSQSEQDRNSSMEDYSNTAIVESAHSRMMRMHERMNEMLAAFTKHFFDGIRRQMQRHRHLFAERPNGHDFFSHIGPEVDNVLADGEPIIITHSLTRDEDNEDMPRPIKGFANKLMFSFVFLVLVEHADGATSHRSTSLTSPGALQIKKVPIDGWVDHSEPSGVPPPAYDQVSIHSLQKQQQHPEETQTKVDTVSPNPASGQK</sequence>
<keyword evidence="3" id="KW-1185">Reference proteome</keyword>
<feature type="region of interest" description="Disordered" evidence="1">
    <location>
        <begin position="155"/>
        <end position="174"/>
    </location>
</feature>
<evidence type="ECO:0000256" key="1">
    <source>
        <dbReference type="SAM" id="MobiDB-lite"/>
    </source>
</evidence>
<dbReference type="AlphaFoldDB" id="A0A0K0CYC8"/>
<name>A0A0K0CYC8_ANGCA</name>
<dbReference type="WBParaSite" id="ACAC_0000263701-mRNA-1">
    <property type="protein sequence ID" value="ACAC_0000263701-mRNA-1"/>
    <property type="gene ID" value="ACAC_0000263701"/>
</dbReference>
<feature type="signal peptide" evidence="2">
    <location>
        <begin position="1"/>
        <end position="20"/>
    </location>
</feature>
<feature type="compositionally biased region" description="Polar residues" evidence="1">
    <location>
        <begin position="348"/>
        <end position="361"/>
    </location>
</feature>
<reference evidence="3" key="1">
    <citation type="submission" date="2012-09" db="EMBL/GenBank/DDBJ databases">
        <authorList>
            <person name="Martin A.A."/>
        </authorList>
    </citation>
    <scope>NUCLEOTIDE SEQUENCE</scope>
</reference>
<feature type="chain" id="PRO_5005326388" evidence="2">
    <location>
        <begin position="21"/>
        <end position="361"/>
    </location>
</feature>